<evidence type="ECO:0000256" key="1">
    <source>
        <dbReference type="SAM" id="MobiDB-lite"/>
    </source>
</evidence>
<proteinExistence type="predicted"/>
<dbReference type="AlphaFoldDB" id="A0A177AMG5"/>
<organism evidence="3">
    <name type="scientific">Pseudogymnoascus destructans</name>
    <dbReference type="NCBI Taxonomy" id="655981"/>
    <lineage>
        <taxon>Eukaryota</taxon>
        <taxon>Fungi</taxon>
        <taxon>Dikarya</taxon>
        <taxon>Ascomycota</taxon>
        <taxon>Pezizomycotina</taxon>
        <taxon>Leotiomycetes</taxon>
        <taxon>Thelebolales</taxon>
        <taxon>Thelebolaceae</taxon>
        <taxon>Pseudogymnoascus</taxon>
    </lineage>
</organism>
<protein>
    <submittedName>
        <fullName evidence="3">Uncharacterized protein</fullName>
    </submittedName>
</protein>
<sequence>MTGTFKNLGIGTEHTPQDHPTNKKAPANQDSGGTFRPGSGRVVSYEDYHTMLQ</sequence>
<evidence type="ECO:0000313" key="2">
    <source>
        <dbReference type="EMBL" id="OAF55705.1"/>
    </source>
</evidence>
<feature type="compositionally biased region" description="Basic and acidic residues" evidence="1">
    <location>
        <begin position="44"/>
        <end position="53"/>
    </location>
</feature>
<name>A0A177AMG5_9PEZI</name>
<reference evidence="3" key="1">
    <citation type="submission" date="2016-03" db="EMBL/GenBank/DDBJ databases">
        <title>Updated assembly of Pseudogymnoascus destructans, the fungus causing white-nose syndrome of bats.</title>
        <authorList>
            <person name="Palmer J.M."/>
            <person name="Drees K.P."/>
            <person name="Foster J.T."/>
            <person name="Lindner D.L."/>
        </authorList>
    </citation>
    <scope>NUCLEOTIDE SEQUENCE [LARGE SCALE GENOMIC DNA]</scope>
    <source>
        <strain evidence="3">20631-21</strain>
    </source>
</reference>
<feature type="region of interest" description="Disordered" evidence="1">
    <location>
        <begin position="1"/>
        <end position="53"/>
    </location>
</feature>
<dbReference type="EMBL" id="KV441407">
    <property type="protein sequence ID" value="OAF55705.1"/>
    <property type="molecule type" value="Genomic_DNA"/>
</dbReference>
<evidence type="ECO:0000313" key="3">
    <source>
        <dbReference type="EMBL" id="OAF63246.1"/>
    </source>
</evidence>
<dbReference type="RefSeq" id="XP_024328515.1">
    <property type="nucleotide sequence ID" value="XM_024463700.1"/>
</dbReference>
<dbReference type="GeneID" id="36283102"/>
<gene>
    <name evidence="3" type="ORF">VC83_00003</name>
    <name evidence="2" type="ORF">VC83_07739</name>
</gene>
<accession>A0A177AMG5</accession>
<dbReference type="EMBL" id="KV441386">
    <property type="protein sequence ID" value="OAF63246.1"/>
    <property type="molecule type" value="Genomic_DNA"/>
</dbReference>
<dbReference type="Proteomes" id="UP000077154">
    <property type="component" value="Unassembled WGS sequence"/>
</dbReference>